<accession>A0A444VHG4</accession>
<reference evidence="1 2" key="1">
    <citation type="submission" date="2014-04" db="EMBL/GenBank/DDBJ databases">
        <title>Whole genome of Muricauda olearia.</title>
        <authorList>
            <person name="Zhang X.-H."/>
            <person name="Tang K."/>
        </authorList>
    </citation>
    <scope>NUCLEOTIDE SEQUENCE [LARGE SCALE GENOMIC DNA]</scope>
    <source>
        <strain evidence="1 2">Th120</strain>
    </source>
</reference>
<dbReference type="EMBL" id="JJMP01000011">
    <property type="protein sequence ID" value="RYC50199.1"/>
    <property type="molecule type" value="Genomic_DNA"/>
</dbReference>
<evidence type="ECO:0000313" key="1">
    <source>
        <dbReference type="EMBL" id="RYC50199.1"/>
    </source>
</evidence>
<protein>
    <recommendedName>
        <fullName evidence="3">Trimeric autotransporter adhesin YadA-like stalk domain-containing protein</fullName>
    </recommendedName>
</protein>
<organism evidence="1 2">
    <name type="scientific">Flagellimonas olearia</name>
    <dbReference type="NCBI Taxonomy" id="552546"/>
    <lineage>
        <taxon>Bacteria</taxon>
        <taxon>Pseudomonadati</taxon>
        <taxon>Bacteroidota</taxon>
        <taxon>Flavobacteriia</taxon>
        <taxon>Flavobacteriales</taxon>
        <taxon>Flavobacteriaceae</taxon>
        <taxon>Flagellimonas</taxon>
    </lineage>
</organism>
<sequence length="313" mass="33119">MKTHILYLVIGLLMINTLSGQVKIGNNPQTLHPASVLELESSTRALVITRVTTGEMNNINPLAGALVYNTDEDCLHYYNGTEWINICEALDNSFTVSTLALYNVTSRDSTVVITQEDTPDGINYNYEVNKIGSDNITNFSVLNSHIAVETITNDKIQNGTITNAKLDKLSIPLSGFGTPLTDVSMGNAAKLTNLQNPTAPQDAATKSYVDNLADDDITGVTFNTTTNQITVTEGATSFSANLSSLEESADITANTANITANTTAINNHIAADGDLSDTNEIQNIEEVLADGNDANGAVITGLGTPTAATDAAT</sequence>
<dbReference type="AlphaFoldDB" id="A0A444VHG4"/>
<feature type="non-terminal residue" evidence="1">
    <location>
        <position position="313"/>
    </location>
</feature>
<name>A0A444VHG4_9FLAO</name>
<proteinExistence type="predicted"/>
<comment type="caution">
    <text evidence="1">The sequence shown here is derived from an EMBL/GenBank/DDBJ whole genome shotgun (WGS) entry which is preliminary data.</text>
</comment>
<dbReference type="Proteomes" id="UP000290261">
    <property type="component" value="Unassembled WGS sequence"/>
</dbReference>
<evidence type="ECO:0000313" key="2">
    <source>
        <dbReference type="Proteomes" id="UP000290261"/>
    </source>
</evidence>
<evidence type="ECO:0008006" key="3">
    <source>
        <dbReference type="Google" id="ProtNLM"/>
    </source>
</evidence>
<gene>
    <name evidence="1" type="ORF">DN53_05975</name>
</gene>
<keyword evidence="2" id="KW-1185">Reference proteome</keyword>